<feature type="domain" description="Succinylglutamate desuccinylase/Aspartoacylase catalytic" evidence="5">
    <location>
        <begin position="32"/>
        <end position="269"/>
    </location>
</feature>
<keyword evidence="2" id="KW-0479">Metal-binding</keyword>
<dbReference type="Gene3D" id="3.40.630.10">
    <property type="entry name" value="Zn peptidases"/>
    <property type="match status" value="1"/>
</dbReference>
<reference evidence="7" key="2">
    <citation type="submission" date="2022-09" db="EMBL/GenBank/DDBJ databases">
        <title>Genomic of Burkholderia gladioli.</title>
        <authorList>
            <person name="Wu H."/>
        </authorList>
    </citation>
    <scope>NUCLEOTIDE SEQUENCE</scope>
    <source>
        <strain evidence="7">ZN-S4</strain>
    </source>
</reference>
<dbReference type="RefSeq" id="WP_036051888.1">
    <property type="nucleotide sequence ID" value="NZ_CADEPT010000004.1"/>
</dbReference>
<dbReference type="Proteomes" id="UP001059745">
    <property type="component" value="Chromosome 1"/>
</dbReference>
<name>A0AAW3ET59_BURGA</name>
<keyword evidence="4" id="KW-0862">Zinc</keyword>
<dbReference type="EMBL" id="CP104214">
    <property type="protein sequence ID" value="UWX71587.1"/>
    <property type="molecule type" value="Genomic_DNA"/>
</dbReference>
<dbReference type="InterPro" id="IPR055438">
    <property type="entry name" value="AstE_AspA_cat"/>
</dbReference>
<dbReference type="CDD" id="cd06250">
    <property type="entry name" value="M14_PaAOTO_like"/>
    <property type="match status" value="1"/>
</dbReference>
<dbReference type="Pfam" id="PF24827">
    <property type="entry name" value="AstE_AspA_cat"/>
    <property type="match status" value="1"/>
</dbReference>
<evidence type="ECO:0000256" key="2">
    <source>
        <dbReference type="ARBA" id="ARBA00022723"/>
    </source>
</evidence>
<evidence type="ECO:0000313" key="7">
    <source>
        <dbReference type="EMBL" id="UWX71587.1"/>
    </source>
</evidence>
<evidence type="ECO:0000256" key="4">
    <source>
        <dbReference type="ARBA" id="ARBA00022833"/>
    </source>
</evidence>
<dbReference type="KEGG" id="bgo:BM43_2893"/>
<protein>
    <submittedName>
        <fullName evidence="6">Succinylglutamate desuccinylase / Aspartoacylase family protein</fullName>
    </submittedName>
    <submittedName>
        <fullName evidence="7">Succinylglutamate desuccinylase/aspartoacylase family protein</fullName>
    </submittedName>
</protein>
<accession>A0AAW3ET59</accession>
<dbReference type="PANTHER" id="PTHR37326">
    <property type="entry name" value="BLL3975 PROTEIN"/>
    <property type="match status" value="1"/>
</dbReference>
<dbReference type="SUPFAM" id="SSF53187">
    <property type="entry name" value="Zn-dependent exopeptidases"/>
    <property type="match status" value="1"/>
</dbReference>
<dbReference type="Proteomes" id="UP000029590">
    <property type="component" value="Unassembled WGS sequence"/>
</dbReference>
<dbReference type="EMBL" id="JPGG01000018">
    <property type="protein sequence ID" value="KGC09770.1"/>
    <property type="molecule type" value="Genomic_DNA"/>
</dbReference>
<dbReference type="PANTHER" id="PTHR37326:SF1">
    <property type="entry name" value="BLL3975 PROTEIN"/>
    <property type="match status" value="1"/>
</dbReference>
<proteinExistence type="predicted"/>
<keyword evidence="3" id="KW-0378">Hydrolase</keyword>
<dbReference type="InterPro" id="IPR053138">
    <property type="entry name" value="N-alpha-Ac-DABA_deacetylase"/>
</dbReference>
<evidence type="ECO:0000256" key="3">
    <source>
        <dbReference type="ARBA" id="ARBA00022801"/>
    </source>
</evidence>
<organism evidence="6 8">
    <name type="scientific">Burkholderia gladioli</name>
    <name type="common">Pseudomonas marginata</name>
    <name type="synonym">Phytomonas marginata</name>
    <dbReference type="NCBI Taxonomy" id="28095"/>
    <lineage>
        <taxon>Bacteria</taxon>
        <taxon>Pseudomonadati</taxon>
        <taxon>Pseudomonadota</taxon>
        <taxon>Betaproteobacteria</taxon>
        <taxon>Burkholderiales</taxon>
        <taxon>Burkholderiaceae</taxon>
        <taxon>Burkholderia</taxon>
    </lineage>
</organism>
<evidence type="ECO:0000259" key="5">
    <source>
        <dbReference type="Pfam" id="PF24827"/>
    </source>
</evidence>
<reference evidence="6 8" key="1">
    <citation type="submission" date="2014-04" db="EMBL/GenBank/DDBJ databases">
        <authorList>
            <person name="Bishop-Lilly K.A."/>
            <person name="Broomall S.M."/>
            <person name="Chain P.S."/>
            <person name="Chertkov O."/>
            <person name="Coyne S.R."/>
            <person name="Daligault H.E."/>
            <person name="Davenport K.W."/>
            <person name="Erkkila T."/>
            <person name="Frey K.G."/>
            <person name="Gibbons H.S."/>
            <person name="Gu W."/>
            <person name="Jaissle J."/>
            <person name="Johnson S.L."/>
            <person name="Koroleva G.I."/>
            <person name="Ladner J.T."/>
            <person name="Lo C.-C."/>
            <person name="Minogue T.D."/>
            <person name="Munk C."/>
            <person name="Palacios G.F."/>
            <person name="Redden C.L."/>
            <person name="Rosenzweig C.N."/>
            <person name="Scholz M.B."/>
            <person name="Teshima H."/>
            <person name="Xu Y."/>
        </authorList>
    </citation>
    <scope>NUCLEOTIDE SEQUENCE [LARGE SCALE GENOMIC DNA]</scope>
    <source>
        <strain evidence="8">gladioli</strain>
        <strain evidence="6">Gladioli</strain>
    </source>
</reference>
<dbReference type="GO" id="GO:0046872">
    <property type="term" value="F:metal ion binding"/>
    <property type="evidence" value="ECO:0007669"/>
    <property type="project" value="UniProtKB-KW"/>
</dbReference>
<evidence type="ECO:0000313" key="8">
    <source>
        <dbReference type="Proteomes" id="UP000029590"/>
    </source>
</evidence>
<comment type="cofactor">
    <cofactor evidence="1">
        <name>Zn(2+)</name>
        <dbReference type="ChEBI" id="CHEBI:29105"/>
    </cofactor>
</comment>
<dbReference type="AlphaFoldDB" id="A0AAW3ET59"/>
<dbReference type="GO" id="GO:0016788">
    <property type="term" value="F:hydrolase activity, acting on ester bonds"/>
    <property type="evidence" value="ECO:0007669"/>
    <property type="project" value="InterPro"/>
</dbReference>
<gene>
    <name evidence="6" type="ORF">DM48_6003</name>
    <name evidence="7" type="ORF">NYZ96_07510</name>
</gene>
<sequence>MSSRDILPLLPHTDGIAHQLCVRRFGTSEAKRKVYVQAGLHADEVPAMLVAVSLMERLQALEDAGRLRCEVVLLNAANPIGLAQFVLGTPIGRFDLGSGRNFNRGFPLLGERVADAVEARLTDDLERNRQVIREAWRAELDAIKPRQTLDDLQLKLMQLSVDADIVLDLHCSREADMYVYTGEAIWEDVEPLARYLGARASLLAIDAGGQSFDEAHSLTWWQLQQRYGERFPIPRGTVSVTVEHRGQRDVSNELANQDAEAIVSYLSLIGMIDAPVEPPPPLPHPATPLAGCERFHAPVAGILVHLVQPGSLVRPGDAMFEIVDPIDGTRTRLHSSSAGMFYMRRDVRYVRAGDPLGRVTGERSQRTGYLLSA</sequence>
<evidence type="ECO:0000313" key="6">
    <source>
        <dbReference type="EMBL" id="KGC09770.1"/>
    </source>
</evidence>
<evidence type="ECO:0000256" key="1">
    <source>
        <dbReference type="ARBA" id="ARBA00001947"/>
    </source>
</evidence>